<dbReference type="WBParaSite" id="Pan_g15665.t1">
    <property type="protein sequence ID" value="Pan_g15665.t1"/>
    <property type="gene ID" value="Pan_g15665"/>
</dbReference>
<dbReference type="Pfam" id="PF08477">
    <property type="entry name" value="Roc"/>
    <property type="match status" value="1"/>
</dbReference>
<dbReference type="SUPFAM" id="SSF52540">
    <property type="entry name" value="P-loop containing nucleoside triphosphate hydrolases"/>
    <property type="match status" value="1"/>
</dbReference>
<dbReference type="Gene3D" id="3.40.50.300">
    <property type="entry name" value="P-loop containing nucleotide triphosphate hydrolases"/>
    <property type="match status" value="1"/>
</dbReference>
<dbReference type="InterPro" id="IPR027417">
    <property type="entry name" value="P-loop_NTPase"/>
</dbReference>
<accession>A0A7E4V2K9</accession>
<dbReference type="CDD" id="cd00882">
    <property type="entry name" value="Ras_like_GTPase"/>
    <property type="match status" value="1"/>
</dbReference>
<evidence type="ECO:0000313" key="2">
    <source>
        <dbReference type="WBParaSite" id="Pan_g15665.t1"/>
    </source>
</evidence>
<organism evidence="1 2">
    <name type="scientific">Panagrellus redivivus</name>
    <name type="common">Microworm</name>
    <dbReference type="NCBI Taxonomy" id="6233"/>
    <lineage>
        <taxon>Eukaryota</taxon>
        <taxon>Metazoa</taxon>
        <taxon>Ecdysozoa</taxon>
        <taxon>Nematoda</taxon>
        <taxon>Chromadorea</taxon>
        <taxon>Rhabditida</taxon>
        <taxon>Tylenchina</taxon>
        <taxon>Panagrolaimomorpha</taxon>
        <taxon>Panagrolaimoidea</taxon>
        <taxon>Panagrolaimidae</taxon>
        <taxon>Panagrellus</taxon>
    </lineage>
</organism>
<protein>
    <submittedName>
        <fullName evidence="2">Rab-like protein 5</fullName>
    </submittedName>
</protein>
<evidence type="ECO:0000313" key="1">
    <source>
        <dbReference type="Proteomes" id="UP000492821"/>
    </source>
</evidence>
<name>A0A7E4V2K9_PANRE</name>
<reference evidence="1" key="1">
    <citation type="journal article" date="2013" name="Genetics">
        <title>The draft genome and transcriptome of Panagrellus redivivus are shaped by the harsh demands of a free-living lifestyle.</title>
        <authorList>
            <person name="Srinivasan J."/>
            <person name="Dillman A.R."/>
            <person name="Macchietto M.G."/>
            <person name="Heikkinen L."/>
            <person name="Lakso M."/>
            <person name="Fracchia K.M."/>
            <person name="Antoshechkin I."/>
            <person name="Mortazavi A."/>
            <person name="Wong G."/>
            <person name="Sternberg P.W."/>
        </authorList>
    </citation>
    <scope>NUCLEOTIDE SEQUENCE [LARGE SCALE GENOMIC DNA]</scope>
    <source>
        <strain evidence="1">MT8872</strain>
    </source>
</reference>
<dbReference type="Proteomes" id="UP000492821">
    <property type="component" value="Unassembled WGS sequence"/>
</dbReference>
<dbReference type="AlphaFoldDB" id="A0A7E4V2K9"/>
<sequence length="181" mass="20437">MSETSISDSRTKILVIGPPQCGKTVISNFVADTTESTSKEYRPTKGVRILELENEIHEQPDKLIELWDCSGDRKYEDCWAALRYGACGVVLVADPERCSGQDLLIWYNEFVVKTGLRPGNVMVLLFNSNQSTNDSAIADFRLPPQMSGIRTIPLNIDHDEEALRNDFNFFLAKIFKDDEES</sequence>
<keyword evidence="1" id="KW-1185">Reference proteome</keyword>
<proteinExistence type="predicted"/>
<reference evidence="2" key="2">
    <citation type="submission" date="2020-10" db="UniProtKB">
        <authorList>
            <consortium name="WormBaseParasite"/>
        </authorList>
    </citation>
    <scope>IDENTIFICATION</scope>
</reference>